<feature type="compositionally biased region" description="Basic and acidic residues" evidence="3">
    <location>
        <begin position="557"/>
        <end position="567"/>
    </location>
</feature>
<name>A0A165PBC9_9AGAM</name>
<organism evidence="5 6">
    <name type="scientific">Neolentinus lepideus HHB14362 ss-1</name>
    <dbReference type="NCBI Taxonomy" id="1314782"/>
    <lineage>
        <taxon>Eukaryota</taxon>
        <taxon>Fungi</taxon>
        <taxon>Dikarya</taxon>
        <taxon>Basidiomycota</taxon>
        <taxon>Agaricomycotina</taxon>
        <taxon>Agaricomycetes</taxon>
        <taxon>Gloeophyllales</taxon>
        <taxon>Gloeophyllaceae</taxon>
        <taxon>Neolentinus</taxon>
    </lineage>
</organism>
<dbReference type="Proteomes" id="UP000076761">
    <property type="component" value="Unassembled WGS sequence"/>
</dbReference>
<evidence type="ECO:0000256" key="2">
    <source>
        <dbReference type="ARBA" id="ARBA00023306"/>
    </source>
</evidence>
<evidence type="ECO:0000259" key="4">
    <source>
        <dbReference type="Pfam" id="PF16679"/>
    </source>
</evidence>
<dbReference type="InterPro" id="IPR032054">
    <property type="entry name" value="Cdt1_C"/>
</dbReference>
<evidence type="ECO:0000313" key="5">
    <source>
        <dbReference type="EMBL" id="KZT20791.1"/>
    </source>
</evidence>
<accession>A0A165PBC9</accession>
<dbReference type="EMBL" id="KV425615">
    <property type="protein sequence ID" value="KZT20791.1"/>
    <property type="molecule type" value="Genomic_DNA"/>
</dbReference>
<dbReference type="Gene3D" id="1.10.10.1420">
    <property type="entry name" value="DNA replication factor Cdt1, C-terminal WH domain"/>
    <property type="match status" value="1"/>
</dbReference>
<feature type="region of interest" description="Disordered" evidence="3">
    <location>
        <begin position="132"/>
        <end position="158"/>
    </location>
</feature>
<comment type="similarity">
    <text evidence="1">Belongs to the Cdt1 family.</text>
</comment>
<dbReference type="InParanoid" id="A0A165PBC9"/>
<keyword evidence="2" id="KW-0131">Cell cycle</keyword>
<feature type="domain" description="DNA replication factor Cdt1 C-terminal" evidence="4">
    <location>
        <begin position="404"/>
        <end position="510"/>
    </location>
</feature>
<feature type="compositionally biased region" description="Low complexity" evidence="3">
    <location>
        <begin position="537"/>
        <end position="554"/>
    </location>
</feature>
<proteinExistence type="inferred from homology"/>
<keyword evidence="6" id="KW-1185">Reference proteome</keyword>
<feature type="compositionally biased region" description="Low complexity" evidence="3">
    <location>
        <begin position="235"/>
        <end position="246"/>
    </location>
</feature>
<dbReference type="AlphaFoldDB" id="A0A165PBC9"/>
<dbReference type="InterPro" id="IPR038090">
    <property type="entry name" value="Cdt1_C_WH_dom_sf"/>
</dbReference>
<feature type="region of interest" description="Disordered" evidence="3">
    <location>
        <begin position="234"/>
        <end position="420"/>
    </location>
</feature>
<reference evidence="5 6" key="1">
    <citation type="journal article" date="2016" name="Mol. Biol. Evol.">
        <title>Comparative Genomics of Early-Diverging Mushroom-Forming Fungi Provides Insights into the Origins of Lignocellulose Decay Capabilities.</title>
        <authorList>
            <person name="Nagy L.G."/>
            <person name="Riley R."/>
            <person name="Tritt A."/>
            <person name="Adam C."/>
            <person name="Daum C."/>
            <person name="Floudas D."/>
            <person name="Sun H."/>
            <person name="Yadav J.S."/>
            <person name="Pangilinan J."/>
            <person name="Larsson K.H."/>
            <person name="Matsuura K."/>
            <person name="Barry K."/>
            <person name="Labutti K."/>
            <person name="Kuo R."/>
            <person name="Ohm R.A."/>
            <person name="Bhattacharya S.S."/>
            <person name="Shirouzu T."/>
            <person name="Yoshinaga Y."/>
            <person name="Martin F.M."/>
            <person name="Grigoriev I.V."/>
            <person name="Hibbett D.S."/>
        </authorList>
    </citation>
    <scope>NUCLEOTIDE SEQUENCE [LARGE SCALE GENOMIC DNA]</scope>
    <source>
        <strain evidence="5 6">HHB14362 ss-1</strain>
    </source>
</reference>
<evidence type="ECO:0000313" key="6">
    <source>
        <dbReference type="Proteomes" id="UP000076761"/>
    </source>
</evidence>
<feature type="compositionally biased region" description="Polar residues" evidence="3">
    <location>
        <begin position="264"/>
        <end position="273"/>
    </location>
</feature>
<sequence>MSDLYTALRVSPRKKRCPPSDDLDDAVITPKKVRTAPLTPPRTVKRQKQARTLPAHLSRLYEIYTALQHALSHALATSAVSPSSDTGIIPNVLNHLSLSTYTGFSTTFSADDLRRLCWLWEWDGKSLPNTKVKGKAVADDDDNPFLDNGDSTSSSKDWSRGSMGFVVSSCMHLSKDSKKRMPAYGIGIEVEMDIDKGMGAGMAAVARWTAAGEARREEVRTKLLQWAELHTDTTPAPNLPLADLPNISPPNKPSTLTKILASASPKSPSSRTILQPPESPSRSKSPRKSSTKRVGPSLSDDFPAPLLPITPSSRSKNTVLFPQTPVSGRRGRSLATSLLTPRTPSVSPARSTTSDAYGSLPSTPRKQTGPNAETAPETPNTSRRQALYERIRQKSLTGSPTKPTSGKSSIQGGSKMTRDQLLKMSQEETRRRCLLGRLGGVAESVWMLFSSPVGSASSSLSPRKRRALPFAEVSTAVLKSSPVPISSAEASESIELLVKLCPFFVKQFNVGSEEWLEMPTGNLANSGEADYEDSILSSPSKSKGPSASSVASPGRVQRKDESAREVTTRSPRTVRRQGGGLREVRERVRRELELLD</sequence>
<dbReference type="OrthoDB" id="3366139at2759"/>
<gene>
    <name evidence="5" type="ORF">NEOLEDRAFT_1140331</name>
</gene>
<dbReference type="Pfam" id="PF16679">
    <property type="entry name" value="CDT1_C"/>
    <property type="match status" value="1"/>
</dbReference>
<feature type="compositionally biased region" description="Polar residues" evidence="3">
    <location>
        <begin position="334"/>
        <end position="384"/>
    </location>
</feature>
<feature type="region of interest" description="Disordered" evidence="3">
    <location>
        <begin position="527"/>
        <end position="581"/>
    </location>
</feature>
<feature type="compositionally biased region" description="Polar residues" evidence="3">
    <location>
        <begin position="394"/>
        <end position="414"/>
    </location>
</feature>
<evidence type="ECO:0000256" key="1">
    <source>
        <dbReference type="ARBA" id="ARBA00008356"/>
    </source>
</evidence>
<evidence type="ECO:0000256" key="3">
    <source>
        <dbReference type="SAM" id="MobiDB-lite"/>
    </source>
</evidence>
<protein>
    <recommendedName>
        <fullName evidence="4">DNA replication factor Cdt1 C-terminal domain-containing protein</fullName>
    </recommendedName>
</protein>
<feature type="compositionally biased region" description="Polar residues" evidence="3">
    <location>
        <begin position="310"/>
        <end position="326"/>
    </location>
</feature>